<dbReference type="STRING" id="77166.N6T4T9"/>
<name>N6T4T9_DENPD</name>
<evidence type="ECO:0000313" key="5">
    <source>
        <dbReference type="Proteomes" id="UP000030742"/>
    </source>
</evidence>
<proteinExistence type="predicted"/>
<dbReference type="OMA" id="MDMEAMT"/>
<dbReference type="HOGENOM" id="CLU_058668_0_0_1"/>
<evidence type="ECO:0008006" key="6">
    <source>
        <dbReference type="Google" id="ProtNLM"/>
    </source>
</evidence>
<accession>N6T4T9</accession>
<dbReference type="SUPFAM" id="SSF52540">
    <property type="entry name" value="P-loop containing nucleoside triphosphate hydrolases"/>
    <property type="match status" value="1"/>
</dbReference>
<dbReference type="Gene3D" id="3.40.50.300">
    <property type="entry name" value="P-loop containing nucleotide triphosphate hydrolases"/>
    <property type="match status" value="1"/>
</dbReference>
<feature type="non-terminal residue" evidence="1">
    <location>
        <position position="1"/>
    </location>
</feature>
<dbReference type="EnsemblMetazoa" id="XM_019907976.1">
    <property type="protein sequence ID" value="XP_019763535.1"/>
    <property type="gene ID" value="LOC109539901"/>
</dbReference>
<dbReference type="InterPro" id="IPR027417">
    <property type="entry name" value="P-loop_NTPase"/>
</dbReference>
<dbReference type="EMBL" id="KB631645">
    <property type="protein sequence ID" value="ERL84976.1"/>
    <property type="molecule type" value="Genomic_DNA"/>
</dbReference>
<organism evidence="1">
    <name type="scientific">Dendroctonus ponderosae</name>
    <name type="common">Mountain pine beetle</name>
    <dbReference type="NCBI Taxonomy" id="77166"/>
    <lineage>
        <taxon>Eukaryota</taxon>
        <taxon>Metazoa</taxon>
        <taxon>Ecdysozoa</taxon>
        <taxon>Arthropoda</taxon>
        <taxon>Hexapoda</taxon>
        <taxon>Insecta</taxon>
        <taxon>Pterygota</taxon>
        <taxon>Neoptera</taxon>
        <taxon>Endopterygota</taxon>
        <taxon>Coleoptera</taxon>
        <taxon>Polyphaga</taxon>
        <taxon>Cucujiformia</taxon>
        <taxon>Curculionidae</taxon>
        <taxon>Scolytinae</taxon>
        <taxon>Dendroctonus</taxon>
    </lineage>
</organism>
<dbReference type="Proteomes" id="UP000019118">
    <property type="component" value="Unassembled WGS sequence"/>
</dbReference>
<evidence type="ECO:0000313" key="3">
    <source>
        <dbReference type="EnsemblMetazoa" id="XP_019763535.1"/>
    </source>
</evidence>
<evidence type="ECO:0000313" key="4">
    <source>
        <dbReference type="Proteomes" id="UP000019118"/>
    </source>
</evidence>
<reference evidence="4 5" key="1">
    <citation type="journal article" date="2013" name="Genome Biol.">
        <title>Draft genome of the mountain pine beetle, Dendroctonus ponderosae Hopkins, a major forest pest.</title>
        <authorList>
            <person name="Keeling C.I."/>
            <person name="Yuen M.M."/>
            <person name="Liao N.Y."/>
            <person name="Docking T.R."/>
            <person name="Chan S.K."/>
            <person name="Taylor G.A."/>
            <person name="Palmquist D.L."/>
            <person name="Jackman S.D."/>
            <person name="Nguyen A."/>
            <person name="Li M."/>
            <person name="Henderson H."/>
            <person name="Janes J.K."/>
            <person name="Zhao Y."/>
            <person name="Pandoh P."/>
            <person name="Moore R."/>
            <person name="Sperling F.A."/>
            <person name="Huber D.P."/>
            <person name="Birol I."/>
            <person name="Jones S.J."/>
            <person name="Bohlmann J."/>
        </authorList>
    </citation>
    <scope>NUCLEOTIDE SEQUENCE</scope>
</reference>
<dbReference type="EMBL" id="KB741019">
    <property type="protein sequence ID" value="ENN75159.1"/>
    <property type="molecule type" value="Genomic_DNA"/>
</dbReference>
<keyword evidence="4" id="KW-1185">Reference proteome</keyword>
<gene>
    <name evidence="3" type="primary">109539901</name>
    <name evidence="2" type="ORF">D910_02399</name>
    <name evidence="1" type="ORF">YQE_08272</name>
</gene>
<reference evidence="3" key="2">
    <citation type="submission" date="2024-08" db="UniProtKB">
        <authorList>
            <consortium name="EnsemblMetazoa"/>
        </authorList>
    </citation>
    <scope>IDENTIFICATION</scope>
</reference>
<dbReference type="OrthoDB" id="10041966at2759"/>
<dbReference type="PRINTS" id="PR00988">
    <property type="entry name" value="URIDINKINASE"/>
</dbReference>
<dbReference type="KEGG" id="dpa:109539901"/>
<evidence type="ECO:0000313" key="1">
    <source>
        <dbReference type="EMBL" id="ENN75159.1"/>
    </source>
</evidence>
<evidence type="ECO:0000313" key="2">
    <source>
        <dbReference type="EMBL" id="ERL84976.1"/>
    </source>
</evidence>
<dbReference type="AlphaFoldDB" id="N6T4T9"/>
<sequence length="216" mass="25109">MSVPKRVIVVGISGATCSGKTTIARELHKLLAHSTAFCQDNYYFPVEYPNHVWIPELNHINWDIVTSLNMEKMTDDIQQLIAKESSKIPQETLIADGKQQVAYSKNDKFEYLSRINQSQYHVVIAEGFCIFNYKPLVELCDLKYYCTLEYEECLRRRVKRIYEPPDCPGYFNKCVWPEHLKQLAEVKDTVENVVYFNGNSSNQIETILKNIVQMLQ</sequence>
<protein>
    <recommendedName>
        <fullName evidence="6">Phosphoribulokinase/uridine kinase domain-containing protein</fullName>
    </recommendedName>
</protein>
<dbReference type="CDD" id="cd02024">
    <property type="entry name" value="NRK1"/>
    <property type="match status" value="1"/>
</dbReference>
<dbReference type="Proteomes" id="UP000030742">
    <property type="component" value="Unassembled WGS sequence"/>
</dbReference>
<dbReference type="PANTHER" id="PTHR10285">
    <property type="entry name" value="URIDINE KINASE"/>
    <property type="match status" value="1"/>
</dbReference>